<evidence type="ECO:0000313" key="2">
    <source>
        <dbReference type="EMBL" id="OGM09717.1"/>
    </source>
</evidence>
<accession>A0A1F7X3Y1</accession>
<proteinExistence type="predicted"/>
<keyword evidence="1" id="KW-1133">Transmembrane helix</keyword>
<keyword evidence="1" id="KW-0812">Transmembrane</keyword>
<dbReference type="Proteomes" id="UP000176778">
    <property type="component" value="Unassembled WGS sequence"/>
</dbReference>
<dbReference type="EMBL" id="MGFR01000003">
    <property type="protein sequence ID" value="OGM09717.1"/>
    <property type="molecule type" value="Genomic_DNA"/>
</dbReference>
<keyword evidence="1" id="KW-0472">Membrane</keyword>
<feature type="transmembrane region" description="Helical" evidence="1">
    <location>
        <begin position="149"/>
        <end position="167"/>
    </location>
</feature>
<name>A0A1F7X3Y1_9BACT</name>
<protein>
    <submittedName>
        <fullName evidence="2">Uncharacterized protein</fullName>
    </submittedName>
</protein>
<reference evidence="2 3" key="1">
    <citation type="journal article" date="2016" name="Nat. Commun.">
        <title>Thousands of microbial genomes shed light on interconnected biogeochemical processes in an aquifer system.</title>
        <authorList>
            <person name="Anantharaman K."/>
            <person name="Brown C.T."/>
            <person name="Hug L.A."/>
            <person name="Sharon I."/>
            <person name="Castelle C.J."/>
            <person name="Probst A.J."/>
            <person name="Thomas B.C."/>
            <person name="Singh A."/>
            <person name="Wilkins M.J."/>
            <person name="Karaoz U."/>
            <person name="Brodie E.L."/>
            <person name="Williams K.H."/>
            <person name="Hubbard S.S."/>
            <person name="Banfield J.F."/>
        </authorList>
    </citation>
    <scope>NUCLEOTIDE SEQUENCE [LARGE SCALE GENOMIC DNA]</scope>
</reference>
<gene>
    <name evidence="2" type="ORF">A2Y68_03800</name>
</gene>
<organism evidence="2 3">
    <name type="scientific">Candidatus Woesebacteria bacterium RBG_13_46_13</name>
    <dbReference type="NCBI Taxonomy" id="1802479"/>
    <lineage>
        <taxon>Bacteria</taxon>
        <taxon>Candidatus Woeseibacteriota</taxon>
    </lineage>
</organism>
<dbReference type="AlphaFoldDB" id="A0A1F7X3Y1"/>
<sequence>METKQQRVGRAFSVLAIIVMFGLVVGLSWSDLGEKTSTFSVWIPAPEPPEETARLLARWQSEGGLEWSIEEFLSFTPHPAFVFPMEDEFGREVLTYVGEFGPDYPLMFARGFIRMPFRHYVNYPNHQWNLEPEGPRGANLILHSWGYGFLPWSLAVILICIMLYGWYRIRLWLRSL</sequence>
<comment type="caution">
    <text evidence="2">The sequence shown here is derived from an EMBL/GenBank/DDBJ whole genome shotgun (WGS) entry which is preliminary data.</text>
</comment>
<evidence type="ECO:0000313" key="3">
    <source>
        <dbReference type="Proteomes" id="UP000176778"/>
    </source>
</evidence>
<evidence type="ECO:0000256" key="1">
    <source>
        <dbReference type="SAM" id="Phobius"/>
    </source>
</evidence>
<feature type="transmembrane region" description="Helical" evidence="1">
    <location>
        <begin position="12"/>
        <end position="30"/>
    </location>
</feature>